<dbReference type="eggNOG" id="COG2203">
    <property type="taxonomic scope" value="Bacteria"/>
</dbReference>
<dbReference type="EMBL" id="AM902716">
    <property type="protein sequence ID" value="CAP41598.1"/>
    <property type="molecule type" value="Genomic_DNA"/>
</dbReference>
<protein>
    <recommendedName>
        <fullName evidence="3">GAF domain-containing protein</fullName>
    </recommendedName>
</protein>
<gene>
    <name evidence="1" type="ordered locus">Bpet1264</name>
</gene>
<accession>A9IDR6</accession>
<organism evidence="1 2">
    <name type="scientific">Bordetella petrii (strain ATCC BAA-461 / DSM 12804 / CCUG 43448 / CIP 107267 / Se-1111R)</name>
    <dbReference type="NCBI Taxonomy" id="340100"/>
    <lineage>
        <taxon>Bacteria</taxon>
        <taxon>Pseudomonadati</taxon>
        <taxon>Pseudomonadota</taxon>
        <taxon>Betaproteobacteria</taxon>
        <taxon>Burkholderiales</taxon>
        <taxon>Alcaligenaceae</taxon>
        <taxon>Bordetella</taxon>
    </lineage>
</organism>
<reference evidence="1 2" key="1">
    <citation type="journal article" date="2008" name="BMC Genomics">
        <title>The missing link: Bordetella petrii is endowed with both the metabolic versatility of environmental bacteria and virulence traits of pathogenic Bordetellae.</title>
        <authorList>
            <person name="Gross R."/>
            <person name="Guzman C.A."/>
            <person name="Sebaihia M."/>
            <person name="Martins Dos Santos V.A."/>
            <person name="Pieper D.H."/>
            <person name="Koebnik R."/>
            <person name="Lechner M."/>
            <person name="Bartels D."/>
            <person name="Buhrmester J."/>
            <person name="Choudhuri J.V."/>
            <person name="Ebensen T."/>
            <person name="Gaigalat L."/>
            <person name="Herrmann S."/>
            <person name="Khachane A.N."/>
            <person name="Larisch C."/>
            <person name="Link S."/>
            <person name="Linke B."/>
            <person name="Meyer F."/>
            <person name="Mormann S."/>
            <person name="Nakunst D."/>
            <person name="Rueckert C."/>
            <person name="Schneiker-Bekel S."/>
            <person name="Schulze K."/>
            <person name="Vorhoelter F.J."/>
            <person name="Yevsa T."/>
            <person name="Engle J.T."/>
            <person name="Goldman W.E."/>
            <person name="Puehler A."/>
            <person name="Goebel U.B."/>
            <person name="Goesmann A."/>
            <person name="Bloecker H."/>
            <person name="Kaiser O."/>
            <person name="Martinez-Arias R."/>
        </authorList>
    </citation>
    <scope>NUCLEOTIDE SEQUENCE [LARGE SCALE GENOMIC DNA]</scope>
    <source>
        <strain evidence="2">ATCC BAA-461 / DSM 12804 / CCUG 43448 / CIP 107267 / Se-1111R</strain>
    </source>
</reference>
<dbReference type="Proteomes" id="UP000001225">
    <property type="component" value="Chromosome"/>
</dbReference>
<evidence type="ECO:0000313" key="1">
    <source>
        <dbReference type="EMBL" id="CAP41598.1"/>
    </source>
</evidence>
<evidence type="ECO:0000313" key="2">
    <source>
        <dbReference type="Proteomes" id="UP000001225"/>
    </source>
</evidence>
<dbReference type="SUPFAM" id="SSF55781">
    <property type="entry name" value="GAF domain-like"/>
    <property type="match status" value="1"/>
</dbReference>
<keyword evidence="2" id="KW-1185">Reference proteome</keyword>
<evidence type="ECO:0008006" key="3">
    <source>
        <dbReference type="Google" id="ProtNLM"/>
    </source>
</evidence>
<dbReference type="AlphaFoldDB" id="A9IDR6"/>
<name>A9IDR6_BORPD</name>
<dbReference type="KEGG" id="bpt:Bpet1264"/>
<sequence length="179" mass="19260">MTGKTTELSLILPVARQLALDVPDAAAWHRADVALGQCYGHRLFTILAYDKRVGLMQRVYSSRPDINAVGGIKRVTQSRWVEQVLVQGEGYLGSSADDLRSVFSDHATLLAHGLASVMNISVRIGGEVVGSLNLLDEAGHYDRVDRSAGCVVAQLLAPRLQAHAAGFKVPANLDDLDTV</sequence>
<dbReference type="STRING" id="94624.Bpet1264"/>
<proteinExistence type="predicted"/>